<name>A0AAN7UJW4_9PEZI</name>
<reference evidence="1 2" key="1">
    <citation type="submission" date="2023-10" db="EMBL/GenBank/DDBJ databases">
        <title>Draft genome sequence of Xylaria bambusicola isolate GMP-LS, the root and basal stem rot pathogen of sugarcane in Indonesia.</title>
        <authorList>
            <person name="Selvaraj P."/>
            <person name="Muralishankar V."/>
            <person name="Muruganantham S."/>
            <person name="Sp S."/>
            <person name="Haryani S."/>
            <person name="Lau K.J.X."/>
            <person name="Naqvi N.I."/>
        </authorList>
    </citation>
    <scope>NUCLEOTIDE SEQUENCE [LARGE SCALE GENOMIC DNA]</scope>
    <source>
        <strain evidence="1">GMP-LS</strain>
    </source>
</reference>
<evidence type="ECO:0000313" key="2">
    <source>
        <dbReference type="Proteomes" id="UP001305414"/>
    </source>
</evidence>
<organism evidence="1 2">
    <name type="scientific">Xylaria bambusicola</name>
    <dbReference type="NCBI Taxonomy" id="326684"/>
    <lineage>
        <taxon>Eukaryota</taxon>
        <taxon>Fungi</taxon>
        <taxon>Dikarya</taxon>
        <taxon>Ascomycota</taxon>
        <taxon>Pezizomycotina</taxon>
        <taxon>Sordariomycetes</taxon>
        <taxon>Xylariomycetidae</taxon>
        <taxon>Xylariales</taxon>
        <taxon>Xylariaceae</taxon>
        <taxon>Xylaria</taxon>
    </lineage>
</organism>
<gene>
    <name evidence="1" type="ORF">RRF57_006808</name>
</gene>
<comment type="caution">
    <text evidence="1">The sequence shown here is derived from an EMBL/GenBank/DDBJ whole genome shotgun (WGS) entry which is preliminary data.</text>
</comment>
<sequence length="157" mass="18074">MLNALSSCRKGGLYGSSYLNEQFRNLIRERLATEEAFFKARGTTIDAVAETIMMNDFEYRCKRSFDIFSPMQKDKAFACEGLEANPQKRFNRNRIMVKFKDLANIFDKCLRGIKKLMLQQIEGTRERGGTVNDSGSKMIKFTAESYTYWRICGIGIT</sequence>
<protein>
    <submittedName>
        <fullName evidence="1">Uncharacterized protein</fullName>
    </submittedName>
</protein>
<keyword evidence="2" id="KW-1185">Reference proteome</keyword>
<dbReference type="Proteomes" id="UP001305414">
    <property type="component" value="Unassembled WGS sequence"/>
</dbReference>
<dbReference type="EMBL" id="JAWHQM010000018">
    <property type="protein sequence ID" value="KAK5631093.1"/>
    <property type="molecule type" value="Genomic_DNA"/>
</dbReference>
<accession>A0AAN7UJW4</accession>
<dbReference type="AlphaFoldDB" id="A0AAN7UJW4"/>
<proteinExistence type="predicted"/>
<evidence type="ECO:0000313" key="1">
    <source>
        <dbReference type="EMBL" id="KAK5631093.1"/>
    </source>
</evidence>